<feature type="compositionally biased region" description="Low complexity" evidence="1">
    <location>
        <begin position="32"/>
        <end position="42"/>
    </location>
</feature>
<dbReference type="Proteomes" id="UP000324800">
    <property type="component" value="Unassembled WGS sequence"/>
</dbReference>
<feature type="region of interest" description="Disordered" evidence="1">
    <location>
        <begin position="26"/>
        <end position="50"/>
    </location>
</feature>
<sequence length="534" mass="61072">MFTTAPQDEDEYESVRLTRIQELERIEKEKSSQQPQSAAAASRTNQDKDIKKDFMNWNSGDYVGGGSAQKEKICKVSAALLHREEGACSDFIESRLAFDIIAQIRLNILRAAAVSGVRVGTMLKQEQSKSEGKENPEIVEDFELGANEEEDEDNKIGKYSKNQKVKIILSESDEEKEAEYFAYSPNLISYDLCFPIRNVAVYAKNEIVDDCVKAGAMDAFVLCVQLAMGLQKRLKLERENIQSAQKKITSPSKGQTQIGQNQKERAMRRLEVVAMNYEYSLDLAIAILFNITIAGGDLKPRNQPSYMMIASFRSHYHYYFDVLMNNGGVDALFQLFSTYDFNYITSCNLKMLYQVMNQEPSTEIQQYKFELPTSNNIKLSIANTLLQIQRNKKVPARFDVLVAHIITQSLCQQDIKKRIYARNQINEFKFMETEQKTYLFHSLIILSSLIELLISTTEKAETQTDESQYPDGSEMSISKYLCQTLTRLAQDANAQTKEFIQTKLDSKKIDKMYQTRFRDLKYAISSLKTALTKK</sequence>
<evidence type="ECO:0000313" key="2">
    <source>
        <dbReference type="EMBL" id="KAA6377943.1"/>
    </source>
</evidence>
<dbReference type="EMBL" id="SNRW01009476">
    <property type="protein sequence ID" value="KAA6377943.1"/>
    <property type="molecule type" value="Genomic_DNA"/>
</dbReference>
<feature type="compositionally biased region" description="Acidic residues" evidence="1">
    <location>
        <begin position="137"/>
        <end position="153"/>
    </location>
</feature>
<comment type="caution">
    <text evidence="2">The sequence shown here is derived from an EMBL/GenBank/DDBJ whole genome shotgun (WGS) entry which is preliminary data.</text>
</comment>
<dbReference type="AlphaFoldDB" id="A0A5J4V5X2"/>
<reference evidence="2 3" key="1">
    <citation type="submission" date="2019-03" db="EMBL/GenBank/DDBJ databases">
        <title>Single cell metagenomics reveals metabolic interactions within the superorganism composed of flagellate Streblomastix strix and complex community of Bacteroidetes bacteria on its surface.</title>
        <authorList>
            <person name="Treitli S.C."/>
            <person name="Kolisko M."/>
            <person name="Husnik F."/>
            <person name="Keeling P."/>
            <person name="Hampl V."/>
        </authorList>
    </citation>
    <scope>NUCLEOTIDE SEQUENCE [LARGE SCALE GENOMIC DNA]</scope>
    <source>
        <strain evidence="2">ST1C</strain>
    </source>
</reference>
<accession>A0A5J4V5X2</accession>
<evidence type="ECO:0000256" key="1">
    <source>
        <dbReference type="SAM" id="MobiDB-lite"/>
    </source>
</evidence>
<name>A0A5J4V5X2_9EUKA</name>
<evidence type="ECO:0000313" key="3">
    <source>
        <dbReference type="Proteomes" id="UP000324800"/>
    </source>
</evidence>
<feature type="region of interest" description="Disordered" evidence="1">
    <location>
        <begin position="126"/>
        <end position="153"/>
    </location>
</feature>
<gene>
    <name evidence="2" type="ORF">EZS28_026529</name>
</gene>
<feature type="compositionally biased region" description="Basic and acidic residues" evidence="1">
    <location>
        <begin position="126"/>
        <end position="136"/>
    </location>
</feature>
<organism evidence="2 3">
    <name type="scientific">Streblomastix strix</name>
    <dbReference type="NCBI Taxonomy" id="222440"/>
    <lineage>
        <taxon>Eukaryota</taxon>
        <taxon>Metamonada</taxon>
        <taxon>Preaxostyla</taxon>
        <taxon>Oxymonadida</taxon>
        <taxon>Streblomastigidae</taxon>
        <taxon>Streblomastix</taxon>
    </lineage>
</organism>
<protein>
    <submittedName>
        <fullName evidence="2">Uncharacterized protein</fullName>
    </submittedName>
</protein>
<proteinExistence type="predicted"/>